<organism evidence="1 2">
    <name type="scientific">Bradyrhizobium uaiense</name>
    <dbReference type="NCBI Taxonomy" id="2594946"/>
    <lineage>
        <taxon>Bacteria</taxon>
        <taxon>Pseudomonadati</taxon>
        <taxon>Pseudomonadota</taxon>
        <taxon>Alphaproteobacteria</taxon>
        <taxon>Hyphomicrobiales</taxon>
        <taxon>Nitrobacteraceae</taxon>
        <taxon>Bradyrhizobium</taxon>
    </lineage>
</organism>
<gene>
    <name evidence="1" type="ORF">FNJ47_47450</name>
</gene>
<dbReference type="PANTHER" id="PTHR33055">
    <property type="entry name" value="TRANSPOSASE FOR INSERTION SEQUENCE ELEMENT IS1111A"/>
    <property type="match status" value="1"/>
</dbReference>
<dbReference type="GO" id="GO:0003677">
    <property type="term" value="F:DNA binding"/>
    <property type="evidence" value="ECO:0007669"/>
    <property type="project" value="InterPro"/>
</dbReference>
<feature type="non-terminal residue" evidence="1">
    <location>
        <position position="84"/>
    </location>
</feature>
<dbReference type="GO" id="GO:0004803">
    <property type="term" value="F:transposase activity"/>
    <property type="evidence" value="ECO:0007669"/>
    <property type="project" value="InterPro"/>
</dbReference>
<sequence length="84" mass="9822">HWSRELETLGHTVRLMPPAYVKPYVKRQKNDTTDAEAICEAVTRPNMRFVPTTTVEQQSCLMLHRARHLFIRQQTAVINSIRAY</sequence>
<evidence type="ECO:0000313" key="1">
    <source>
        <dbReference type="EMBL" id="NEV03081.1"/>
    </source>
</evidence>
<feature type="non-terminal residue" evidence="1">
    <location>
        <position position="1"/>
    </location>
</feature>
<accession>A0A6P1BZW4</accession>
<reference evidence="1 2" key="1">
    <citation type="journal article" date="2020" name="Arch. Microbiol.">
        <title>Bradyrhizobium uaiense sp. nov., a new highly efficient cowpea symbiont.</title>
        <authorList>
            <person name="Cabral Michel D."/>
            <person name="Azarias Guimaraes A."/>
            <person name="Martins da Costa E."/>
            <person name="Soares de Carvalho T."/>
            <person name="Balsanelli E."/>
            <person name="Willems A."/>
            <person name="Maltempi de Souza E."/>
            <person name="de Souza Moreira F.M."/>
        </authorList>
    </citation>
    <scope>NUCLEOTIDE SEQUENCE [LARGE SCALE GENOMIC DNA]</scope>
    <source>
        <strain evidence="1 2">UFLA 03-164</strain>
    </source>
</reference>
<dbReference type="PANTHER" id="PTHR33055:SF3">
    <property type="entry name" value="PUTATIVE TRANSPOSASE FOR IS117-RELATED"/>
    <property type="match status" value="1"/>
</dbReference>
<dbReference type="Proteomes" id="UP000468531">
    <property type="component" value="Unassembled WGS sequence"/>
</dbReference>
<dbReference type="GO" id="GO:0006313">
    <property type="term" value="P:DNA transposition"/>
    <property type="evidence" value="ECO:0007669"/>
    <property type="project" value="InterPro"/>
</dbReference>
<dbReference type="RefSeq" id="WP_163163627.1">
    <property type="nucleotide sequence ID" value="NZ_VKHP01000684.1"/>
</dbReference>
<proteinExistence type="predicted"/>
<protein>
    <submittedName>
        <fullName evidence="1">Transposase</fullName>
    </submittedName>
</protein>
<comment type="caution">
    <text evidence="1">The sequence shown here is derived from an EMBL/GenBank/DDBJ whole genome shotgun (WGS) entry which is preliminary data.</text>
</comment>
<dbReference type="AlphaFoldDB" id="A0A6P1BZW4"/>
<dbReference type="EMBL" id="VKHP01000684">
    <property type="protein sequence ID" value="NEV03081.1"/>
    <property type="molecule type" value="Genomic_DNA"/>
</dbReference>
<dbReference type="InterPro" id="IPR047650">
    <property type="entry name" value="Transpos_IS110"/>
</dbReference>
<name>A0A6P1BZW4_9BRAD</name>
<evidence type="ECO:0000313" key="2">
    <source>
        <dbReference type="Proteomes" id="UP000468531"/>
    </source>
</evidence>
<keyword evidence="2" id="KW-1185">Reference proteome</keyword>